<keyword evidence="3" id="KW-1185">Reference proteome</keyword>
<name>A0A9P7KH26_9AGAR</name>
<dbReference type="OrthoDB" id="3030392at2759"/>
<evidence type="ECO:0000256" key="1">
    <source>
        <dbReference type="SAM" id="MobiDB-lite"/>
    </source>
</evidence>
<feature type="compositionally biased region" description="Basic and acidic residues" evidence="1">
    <location>
        <begin position="73"/>
        <end position="87"/>
    </location>
</feature>
<dbReference type="EMBL" id="JABCKI010000154">
    <property type="protein sequence ID" value="KAG5652166.1"/>
    <property type="molecule type" value="Genomic_DNA"/>
</dbReference>
<reference evidence="2" key="1">
    <citation type="submission" date="2021-02" db="EMBL/GenBank/DDBJ databases">
        <authorList>
            <person name="Nieuwenhuis M."/>
            <person name="Van De Peppel L.J.J."/>
        </authorList>
    </citation>
    <scope>NUCLEOTIDE SEQUENCE</scope>
    <source>
        <strain evidence="2">D49</strain>
    </source>
</reference>
<evidence type="ECO:0000313" key="3">
    <source>
        <dbReference type="Proteomes" id="UP000717328"/>
    </source>
</evidence>
<feature type="compositionally biased region" description="Polar residues" evidence="1">
    <location>
        <begin position="55"/>
        <end position="70"/>
    </location>
</feature>
<dbReference type="Proteomes" id="UP000717328">
    <property type="component" value="Unassembled WGS sequence"/>
</dbReference>
<feature type="region of interest" description="Disordered" evidence="1">
    <location>
        <begin position="50"/>
        <end position="92"/>
    </location>
</feature>
<feature type="non-terminal residue" evidence="2">
    <location>
        <position position="146"/>
    </location>
</feature>
<comment type="caution">
    <text evidence="2">The sequence shown here is derived from an EMBL/GenBank/DDBJ whole genome shotgun (WGS) entry which is preliminary data.</text>
</comment>
<organism evidence="2 3">
    <name type="scientific">Sphagnurus paluster</name>
    <dbReference type="NCBI Taxonomy" id="117069"/>
    <lineage>
        <taxon>Eukaryota</taxon>
        <taxon>Fungi</taxon>
        <taxon>Dikarya</taxon>
        <taxon>Basidiomycota</taxon>
        <taxon>Agaricomycotina</taxon>
        <taxon>Agaricomycetes</taxon>
        <taxon>Agaricomycetidae</taxon>
        <taxon>Agaricales</taxon>
        <taxon>Tricholomatineae</taxon>
        <taxon>Lyophyllaceae</taxon>
        <taxon>Sphagnurus</taxon>
    </lineage>
</organism>
<accession>A0A9P7KH26</accession>
<protein>
    <submittedName>
        <fullName evidence="2">Uncharacterized protein</fullName>
    </submittedName>
</protein>
<gene>
    <name evidence="2" type="ORF">H0H81_006051</name>
</gene>
<evidence type="ECO:0000313" key="2">
    <source>
        <dbReference type="EMBL" id="KAG5652166.1"/>
    </source>
</evidence>
<proteinExistence type="predicted"/>
<sequence length="146" mass="16353">VVVNALAIFWVTRGLDSKSLMSGSNGFTRGQPDRDRRLTTAYKSNVVTPKATLSGGESPSNYGYFPTTSFADPPHKESRNHDIESGHRRAPSNFKTLKSISGLFRPKSNDKTDGLQITVTTEYDLEESHIELDSIQEHQKKEELRK</sequence>
<reference evidence="2" key="2">
    <citation type="submission" date="2021-10" db="EMBL/GenBank/DDBJ databases">
        <title>Phylogenomics reveals ancestral predisposition of the termite-cultivated fungus Termitomyces towards a domesticated lifestyle.</title>
        <authorList>
            <person name="Auxier B."/>
            <person name="Grum-Grzhimaylo A."/>
            <person name="Cardenas M.E."/>
            <person name="Lodge J.D."/>
            <person name="Laessoe T."/>
            <person name="Pedersen O."/>
            <person name="Smith M.E."/>
            <person name="Kuyper T.W."/>
            <person name="Franco-Molano E.A."/>
            <person name="Baroni T.J."/>
            <person name="Aanen D.K."/>
        </authorList>
    </citation>
    <scope>NUCLEOTIDE SEQUENCE</scope>
    <source>
        <strain evidence="2">D49</strain>
    </source>
</reference>
<dbReference type="AlphaFoldDB" id="A0A9P7KH26"/>